<dbReference type="EMBL" id="JBDXMI010000001">
    <property type="protein sequence ID" value="MEO9386776.1"/>
    <property type="molecule type" value="Genomic_DNA"/>
</dbReference>
<name>A0ABV0IZR8_9NEIS</name>
<organism evidence="1 2">
    <name type="scientific">Chromobacterium phragmitis</name>
    <dbReference type="NCBI Taxonomy" id="2202141"/>
    <lineage>
        <taxon>Bacteria</taxon>
        <taxon>Pseudomonadati</taxon>
        <taxon>Pseudomonadota</taxon>
        <taxon>Betaproteobacteria</taxon>
        <taxon>Neisseriales</taxon>
        <taxon>Chromobacteriaceae</taxon>
        <taxon>Chromobacterium</taxon>
    </lineage>
</organism>
<keyword evidence="2" id="KW-1185">Reference proteome</keyword>
<evidence type="ECO:0000313" key="2">
    <source>
        <dbReference type="Proteomes" id="UP001462502"/>
    </source>
</evidence>
<proteinExistence type="predicted"/>
<sequence>MSILDFPRIHFRGWARVNAPTANRDPHGQIDMASNAVFIDGQPFDLARHPTEFHRHLQALQPRFGLDGRPDPAGPFSLAEGYNAGGNNHFSWENAAVSHVELDGGGPDRSDGLVGAKLALWGHYNDYLRTTFNRARWVDNDPTRRDAAQIYAGQFTISPAGAGPGTPWLFTADIEEGHGARWTRGGHVAEKSGHFLDDEFGLVRLFQFSVSKQQPHFLFHPRQFDSEVWNRLQRELESDDALGLTVQYALFNMSTPP</sequence>
<evidence type="ECO:0000313" key="1">
    <source>
        <dbReference type="EMBL" id="MEO9386776.1"/>
    </source>
</evidence>
<comment type="caution">
    <text evidence="1">The sequence shown here is derived from an EMBL/GenBank/DDBJ whole genome shotgun (WGS) entry which is preliminary data.</text>
</comment>
<reference evidence="1 2" key="1">
    <citation type="submission" date="2024-05" db="EMBL/GenBank/DDBJ databases">
        <authorList>
            <person name="De Oliveira J.P."/>
            <person name="Noriler S.A."/>
            <person name="De Oliveira A.G."/>
            <person name="Sipoli D.S."/>
        </authorList>
    </citation>
    <scope>NUCLEOTIDE SEQUENCE [LARGE SCALE GENOMIC DNA]</scope>
    <source>
        <strain evidence="1 2">LABIM192</strain>
    </source>
</reference>
<accession>A0ABV0IZR8</accession>
<gene>
    <name evidence="1" type="ORF">ABI908_22000</name>
</gene>
<protein>
    <submittedName>
        <fullName evidence="1">Iminophenyl-pyruvate dimer synthase VioB</fullName>
    </submittedName>
</protein>
<dbReference type="Proteomes" id="UP001462502">
    <property type="component" value="Unassembled WGS sequence"/>
</dbReference>
<feature type="non-terminal residue" evidence="1">
    <location>
        <position position="257"/>
    </location>
</feature>